<gene>
    <name evidence="2" type="ORF">AVDCRST_MAG79-442</name>
</gene>
<dbReference type="AlphaFoldDB" id="A0A6J4TIP8"/>
<proteinExistence type="predicted"/>
<accession>A0A6J4TIP8</accession>
<sequence>AASATCLRPPREPRWRDRIAPPARRRSAPRRRAGGRARRRGGDV</sequence>
<evidence type="ECO:0000313" key="2">
    <source>
        <dbReference type="EMBL" id="CAA9524906.1"/>
    </source>
</evidence>
<reference evidence="2" key="1">
    <citation type="submission" date="2020-02" db="EMBL/GenBank/DDBJ databases">
        <authorList>
            <person name="Meier V. D."/>
        </authorList>
    </citation>
    <scope>NUCLEOTIDE SEQUENCE</scope>
    <source>
        <strain evidence="2">AVDCRST_MAG79</strain>
    </source>
</reference>
<evidence type="ECO:0000256" key="1">
    <source>
        <dbReference type="SAM" id="MobiDB-lite"/>
    </source>
</evidence>
<feature type="non-terminal residue" evidence="2">
    <location>
        <position position="1"/>
    </location>
</feature>
<feature type="compositionally biased region" description="Basic residues" evidence="1">
    <location>
        <begin position="23"/>
        <end position="44"/>
    </location>
</feature>
<feature type="region of interest" description="Disordered" evidence="1">
    <location>
        <begin position="1"/>
        <end position="44"/>
    </location>
</feature>
<feature type="non-terminal residue" evidence="2">
    <location>
        <position position="44"/>
    </location>
</feature>
<organism evidence="2">
    <name type="scientific">uncultured Thermoleophilia bacterium</name>
    <dbReference type="NCBI Taxonomy" id="1497501"/>
    <lineage>
        <taxon>Bacteria</taxon>
        <taxon>Bacillati</taxon>
        <taxon>Actinomycetota</taxon>
        <taxon>Thermoleophilia</taxon>
        <taxon>environmental samples</taxon>
    </lineage>
</organism>
<protein>
    <submittedName>
        <fullName evidence="2">Uncharacterized protein</fullName>
    </submittedName>
</protein>
<dbReference type="EMBL" id="CADCWC010000081">
    <property type="protein sequence ID" value="CAA9524906.1"/>
    <property type="molecule type" value="Genomic_DNA"/>
</dbReference>
<feature type="compositionally biased region" description="Basic and acidic residues" evidence="1">
    <location>
        <begin position="9"/>
        <end position="19"/>
    </location>
</feature>
<name>A0A6J4TIP8_9ACTN</name>